<protein>
    <recommendedName>
        <fullName evidence="1">Serine dehydratase-like alpha subunit domain-containing protein</fullName>
    </recommendedName>
</protein>
<evidence type="ECO:0000313" key="3">
    <source>
        <dbReference type="Proteomes" id="UP000425916"/>
    </source>
</evidence>
<dbReference type="InterPro" id="IPR021144">
    <property type="entry name" value="UPF0597"/>
</dbReference>
<evidence type="ECO:0000313" key="2">
    <source>
        <dbReference type="EMBL" id="QGP93908.1"/>
    </source>
</evidence>
<dbReference type="RefSeq" id="WP_156275755.1">
    <property type="nucleotide sequence ID" value="NZ_CP046244.1"/>
</dbReference>
<dbReference type="Proteomes" id="UP000425916">
    <property type="component" value="Chromosome"/>
</dbReference>
<dbReference type="PIRSF" id="PIRSF006054">
    <property type="entry name" value="UCP006054"/>
    <property type="match status" value="1"/>
</dbReference>
<dbReference type="PANTHER" id="PTHR30501:SF2">
    <property type="entry name" value="UPF0597 PROTEIN YHAM"/>
    <property type="match status" value="1"/>
</dbReference>
<sequence length="422" mass="44778">MLDQRALVNLLHQEADLAIGCTEPVMVAMAAARARQVLGVLPEQVEVVVSPAVWKNGRRVGLPGTRERGLDMAAAMGLLAPLEEGQRLLAFLEPGQITQAKKLVLEGAVKARVLLNKEGLYTGVWARAGNNEVRVEMQDNHKNFSGVWKNGKLIDKPGEQFNLSLKALLKQDYPSLLAAVLTLPGQEIDFLYQGARGIVIFAREVAEGIKVPGSSLSRFFRRAGAKTGAPAEQIRTLTGIAVAERMSGAVYPVLTSAGSGNQGILIAVPLFLVGEALETKRELLSRALAVAHYTNMYLRAYSGKLSPLCGAVTAGAGVAAAVSWLLGGSRQQMINAAQILLGNLCCVLCDGAKENCSLKISTAAVEAVQAGQMAHLGINPEAGAGIIGKSLEDTLGLIKTVLQIGMDEVDYYLGKIDYLNLG</sequence>
<dbReference type="AlphaFoldDB" id="A0A6I5ZWF4"/>
<feature type="domain" description="Serine dehydratase-like alpha subunit" evidence="1">
    <location>
        <begin position="225"/>
        <end position="410"/>
    </location>
</feature>
<evidence type="ECO:0000259" key="1">
    <source>
        <dbReference type="Pfam" id="PF03313"/>
    </source>
</evidence>
<dbReference type="GO" id="GO:0080146">
    <property type="term" value="F:L-cysteine desulfhydrase activity"/>
    <property type="evidence" value="ECO:0007669"/>
    <property type="project" value="TreeGrafter"/>
</dbReference>
<reference evidence="2 3" key="1">
    <citation type="submission" date="2019-11" db="EMBL/GenBank/DDBJ databases">
        <title>Genome sequence of Moorella glycerini DSM11254.</title>
        <authorList>
            <person name="Poehlein A."/>
            <person name="Boeer T."/>
            <person name="Daniel R."/>
        </authorList>
    </citation>
    <scope>NUCLEOTIDE SEQUENCE [LARGE SCALE GENOMIC DNA]</scope>
    <source>
        <strain evidence="2 3">DSM 11254</strain>
    </source>
</reference>
<name>A0A6I5ZWF4_9FIRM</name>
<dbReference type="Pfam" id="PF03313">
    <property type="entry name" value="SDH_alpha"/>
    <property type="match status" value="1"/>
</dbReference>
<dbReference type="OrthoDB" id="41906at2"/>
<accession>A0A6I5ZWF4</accession>
<dbReference type="EMBL" id="CP046244">
    <property type="protein sequence ID" value="QGP93908.1"/>
    <property type="molecule type" value="Genomic_DNA"/>
</dbReference>
<organism evidence="2 3">
    <name type="scientific">Neomoorella glycerini</name>
    <dbReference type="NCBI Taxonomy" id="55779"/>
    <lineage>
        <taxon>Bacteria</taxon>
        <taxon>Bacillati</taxon>
        <taxon>Bacillota</taxon>
        <taxon>Clostridia</taxon>
        <taxon>Neomoorellales</taxon>
        <taxon>Neomoorellaceae</taxon>
        <taxon>Neomoorella</taxon>
    </lineage>
</organism>
<dbReference type="PANTHER" id="PTHR30501">
    <property type="entry name" value="UPF0597 PROTEIN YHAM"/>
    <property type="match status" value="1"/>
</dbReference>
<dbReference type="GO" id="GO:0019450">
    <property type="term" value="P:L-cysteine catabolic process to pyruvate"/>
    <property type="evidence" value="ECO:0007669"/>
    <property type="project" value="TreeGrafter"/>
</dbReference>
<proteinExistence type="predicted"/>
<dbReference type="InterPro" id="IPR005130">
    <property type="entry name" value="Ser_deHydtase-like_asu"/>
</dbReference>
<gene>
    <name evidence="2" type="ORF">MGLY_33320</name>
</gene>
<keyword evidence="3" id="KW-1185">Reference proteome</keyword>